<organism evidence="5 6">
    <name type="scientific">Plantactinospora veratri</name>
    <dbReference type="NCBI Taxonomy" id="1436122"/>
    <lineage>
        <taxon>Bacteria</taxon>
        <taxon>Bacillati</taxon>
        <taxon>Actinomycetota</taxon>
        <taxon>Actinomycetes</taxon>
        <taxon>Micromonosporales</taxon>
        <taxon>Micromonosporaceae</taxon>
        <taxon>Plantactinospora</taxon>
    </lineage>
</organism>
<dbReference type="Proteomes" id="UP001339911">
    <property type="component" value="Unassembled WGS sequence"/>
</dbReference>
<evidence type="ECO:0000313" key="5">
    <source>
        <dbReference type="EMBL" id="MEE6310131.1"/>
    </source>
</evidence>
<keyword evidence="6" id="KW-1185">Reference proteome</keyword>
<proteinExistence type="inferred from homology"/>
<dbReference type="PANTHER" id="PTHR12818">
    <property type="entry name" value="TRNA (ADENINE(37)-N6)-METHYLTRANSFERASE"/>
    <property type="match status" value="1"/>
</dbReference>
<dbReference type="InterPro" id="IPR023370">
    <property type="entry name" value="TrmO-like_N"/>
</dbReference>
<comment type="similarity">
    <text evidence="2">Belongs to the tRNA methyltransferase O family.</text>
</comment>
<reference evidence="5 6" key="1">
    <citation type="submission" date="2024-01" db="EMBL/GenBank/DDBJ databases">
        <title>Genome insights into Plantactinospora veratri sp. nov.</title>
        <authorList>
            <person name="Wang L."/>
        </authorList>
    </citation>
    <scope>NUCLEOTIDE SEQUENCE [LARGE SCALE GENOMIC DNA]</scope>
    <source>
        <strain evidence="5 6">NEAU-FHS4</strain>
    </source>
</reference>
<feature type="region of interest" description="Disordered" evidence="3">
    <location>
        <begin position="1"/>
        <end position="24"/>
    </location>
</feature>
<dbReference type="RefSeq" id="WP_331210355.1">
    <property type="nucleotide sequence ID" value="NZ_JAZGQL010000021.1"/>
</dbReference>
<evidence type="ECO:0000259" key="4">
    <source>
        <dbReference type="PROSITE" id="PS51668"/>
    </source>
</evidence>
<feature type="domain" description="TsaA-like" evidence="4">
    <location>
        <begin position="25"/>
        <end position="155"/>
    </location>
</feature>
<dbReference type="NCBIfam" id="TIGR00104">
    <property type="entry name" value="tRNA_TsaA"/>
    <property type="match status" value="1"/>
</dbReference>
<dbReference type="InterPro" id="IPR036413">
    <property type="entry name" value="YaeB-like_sf"/>
</dbReference>
<comment type="caution">
    <text evidence="5">The sequence shown here is derived from an EMBL/GenBank/DDBJ whole genome shotgun (WGS) entry which is preliminary data.</text>
</comment>
<accession>A0ABU7SJK1</accession>
<dbReference type="PANTHER" id="PTHR12818:SF0">
    <property type="entry name" value="TRNA (ADENINE(37)-N6)-METHYLTRANSFERASE"/>
    <property type="match status" value="1"/>
</dbReference>
<dbReference type="InterPro" id="IPR040372">
    <property type="entry name" value="YaeB-like"/>
</dbReference>
<evidence type="ECO:0000256" key="3">
    <source>
        <dbReference type="SAM" id="MobiDB-lite"/>
    </source>
</evidence>
<dbReference type="InterPro" id="IPR036414">
    <property type="entry name" value="YaeB_N_sf"/>
</dbReference>
<dbReference type="Gene3D" id="2.40.30.70">
    <property type="entry name" value="YaeB-like"/>
    <property type="match status" value="1"/>
</dbReference>
<sequence>MSDVPGNAPTAGTGRRPTDLAPLALAPIGRVESPLVDRASAPRQGDEGAPEAWLVFDSAVRDGLRDLRPGADVILLTWFDRSDRDVLVVHPRGELTRPPTGVFSTRSPDRPNPIGLHRVHLLEIDDLRIRVRDLEALDGTPILDVKPVLDRDTER</sequence>
<protein>
    <submittedName>
        <fullName evidence="5">tRNA (N6-threonylcarbamoyladenosine(37)-N6)-methyltransferase TrmO</fullName>
    </submittedName>
</protein>
<dbReference type="SUPFAM" id="SSF118196">
    <property type="entry name" value="YaeB-like"/>
    <property type="match status" value="1"/>
</dbReference>
<gene>
    <name evidence="5" type="primary">tsaA</name>
    <name evidence="5" type="ORF">V1634_25175</name>
</gene>
<keyword evidence="1" id="KW-0949">S-adenosyl-L-methionine</keyword>
<name>A0ABU7SJK1_9ACTN</name>
<dbReference type="PROSITE" id="PS51668">
    <property type="entry name" value="TSAA_2"/>
    <property type="match status" value="1"/>
</dbReference>
<evidence type="ECO:0000256" key="1">
    <source>
        <dbReference type="ARBA" id="ARBA00022691"/>
    </source>
</evidence>
<dbReference type="InterPro" id="IPR023368">
    <property type="entry name" value="UPF0066_cons_site"/>
</dbReference>
<evidence type="ECO:0000313" key="6">
    <source>
        <dbReference type="Proteomes" id="UP001339911"/>
    </source>
</evidence>
<dbReference type="Pfam" id="PF01980">
    <property type="entry name" value="TrmO_N"/>
    <property type="match status" value="1"/>
</dbReference>
<dbReference type="CDD" id="cd09281">
    <property type="entry name" value="UPF0066"/>
    <property type="match status" value="1"/>
</dbReference>
<evidence type="ECO:0000256" key="2">
    <source>
        <dbReference type="ARBA" id="ARBA00033753"/>
    </source>
</evidence>
<dbReference type="PROSITE" id="PS01318">
    <property type="entry name" value="TSAA_1"/>
    <property type="match status" value="1"/>
</dbReference>
<dbReference type="EMBL" id="JAZGQL010000021">
    <property type="protein sequence ID" value="MEE6310131.1"/>
    <property type="molecule type" value="Genomic_DNA"/>
</dbReference>